<name>A0A9Q1GKF1_9CARY</name>
<evidence type="ECO:0000259" key="1">
    <source>
        <dbReference type="Pfam" id="PF14392"/>
    </source>
</evidence>
<protein>
    <recommendedName>
        <fullName evidence="1">Zinc knuckle CX2CX4HX4C domain-containing protein</fullName>
    </recommendedName>
</protein>
<dbReference type="EMBL" id="JAKOGI010002284">
    <property type="protein sequence ID" value="KAJ8422351.1"/>
    <property type="molecule type" value="Genomic_DNA"/>
</dbReference>
<organism evidence="2 3">
    <name type="scientific">Carnegiea gigantea</name>
    <dbReference type="NCBI Taxonomy" id="171969"/>
    <lineage>
        <taxon>Eukaryota</taxon>
        <taxon>Viridiplantae</taxon>
        <taxon>Streptophyta</taxon>
        <taxon>Embryophyta</taxon>
        <taxon>Tracheophyta</taxon>
        <taxon>Spermatophyta</taxon>
        <taxon>Magnoliopsida</taxon>
        <taxon>eudicotyledons</taxon>
        <taxon>Gunneridae</taxon>
        <taxon>Pentapetalae</taxon>
        <taxon>Caryophyllales</taxon>
        <taxon>Cactineae</taxon>
        <taxon>Cactaceae</taxon>
        <taxon>Cactoideae</taxon>
        <taxon>Echinocereeae</taxon>
        <taxon>Carnegiea</taxon>
    </lineage>
</organism>
<accession>A0A9Q1GKF1</accession>
<dbReference type="InterPro" id="IPR036691">
    <property type="entry name" value="Endo/exonu/phosph_ase_sf"/>
</dbReference>
<dbReference type="InterPro" id="IPR040256">
    <property type="entry name" value="At4g02000-like"/>
</dbReference>
<dbReference type="Proteomes" id="UP001153076">
    <property type="component" value="Unassembled WGS sequence"/>
</dbReference>
<dbReference type="PANTHER" id="PTHR31286">
    <property type="entry name" value="GLYCINE-RICH CELL WALL STRUCTURAL PROTEIN 1.8-LIKE"/>
    <property type="match status" value="1"/>
</dbReference>
<evidence type="ECO:0000313" key="3">
    <source>
        <dbReference type="Proteomes" id="UP001153076"/>
    </source>
</evidence>
<evidence type="ECO:0000313" key="2">
    <source>
        <dbReference type="EMBL" id="KAJ8422351.1"/>
    </source>
</evidence>
<comment type="caution">
    <text evidence="2">The sequence shown here is derived from an EMBL/GenBank/DDBJ whole genome shotgun (WGS) entry which is preliminary data.</text>
</comment>
<dbReference type="Gene3D" id="3.60.10.10">
    <property type="entry name" value="Endonuclease/exonuclease/phosphatase"/>
    <property type="match status" value="1"/>
</dbReference>
<dbReference type="SUPFAM" id="SSF56219">
    <property type="entry name" value="DNase I-like"/>
    <property type="match status" value="1"/>
</dbReference>
<proteinExistence type="predicted"/>
<dbReference type="Pfam" id="PF14392">
    <property type="entry name" value="zf-CCHC_4"/>
    <property type="match status" value="1"/>
</dbReference>
<dbReference type="OrthoDB" id="1750606at2759"/>
<gene>
    <name evidence="2" type="ORF">Cgig2_014892</name>
</gene>
<dbReference type="PANTHER" id="PTHR31286:SF167">
    <property type="entry name" value="OS09G0268800 PROTEIN"/>
    <property type="match status" value="1"/>
</dbReference>
<feature type="domain" description="Zinc knuckle CX2CX4HX4C" evidence="1">
    <location>
        <begin position="112"/>
        <end position="156"/>
    </location>
</feature>
<reference evidence="2" key="1">
    <citation type="submission" date="2022-04" db="EMBL/GenBank/DDBJ databases">
        <title>Carnegiea gigantea Genome sequencing and assembly v2.</title>
        <authorList>
            <person name="Copetti D."/>
            <person name="Sanderson M.J."/>
            <person name="Burquez A."/>
            <person name="Wojciechowski M.F."/>
        </authorList>
    </citation>
    <scope>NUCLEOTIDE SEQUENCE</scope>
    <source>
        <strain evidence="2">SGP5-SGP5p</strain>
        <tissue evidence="2">Aerial part</tissue>
    </source>
</reference>
<dbReference type="InterPro" id="IPR025836">
    <property type="entry name" value="Zn_knuckle_CX2CX4HX4C"/>
</dbReference>
<sequence length="407" mass="46242">MSENHQQGDVDKNLFAFQFFSAVDKDFVLNEGPWAFDGNILLLRPITGFKQSSEVQFTNARFWVKGIDVPPIKQALTFAKILGDNLGQLVGCDETNLFCTADKSVHFQVHVNITKPLRRVMCVLVKRRPIWISFKYIKLPKFCYGCGRLGCALSSCYLYEEVDDKSDLQYGDWLGGSLIKPTRRNAEAIKQGERRLFLAYRNGLKKKLVFDGPHDKSTPYLTQERDSPRLDDIGVDDMQLYNLAMKPLNANSLIEHSSLEMKTIKKTFRDFDGVMADARGHSGEVALFSKKGLDVSLMSISLNHVDPTVKNVGCLLEWRFTGIYGYPETHSKYKTCDLLKDLSKSSNLPWPVGGDINEIFLNFEKKGRPDKQQAVLDNFRDAFSACNLHDLGFSGYEITWWTNRDGD</sequence>
<keyword evidence="3" id="KW-1185">Reference proteome</keyword>
<dbReference type="AlphaFoldDB" id="A0A9Q1GKF1"/>